<evidence type="ECO:0000313" key="2">
    <source>
        <dbReference type="Proteomes" id="UP001519460"/>
    </source>
</evidence>
<dbReference type="AlphaFoldDB" id="A0ABD0LKV7"/>
<evidence type="ECO:0000313" key="1">
    <source>
        <dbReference type="EMBL" id="KAK7500144.1"/>
    </source>
</evidence>
<feature type="non-terminal residue" evidence="1">
    <location>
        <position position="51"/>
    </location>
</feature>
<dbReference type="EMBL" id="JACVVK020000039">
    <property type="protein sequence ID" value="KAK7500144.1"/>
    <property type="molecule type" value="Genomic_DNA"/>
</dbReference>
<keyword evidence="2" id="KW-1185">Reference proteome</keyword>
<comment type="caution">
    <text evidence="1">The sequence shown here is derived from an EMBL/GenBank/DDBJ whole genome shotgun (WGS) entry which is preliminary data.</text>
</comment>
<gene>
    <name evidence="1" type="ORF">BaRGS_00008691</name>
</gene>
<dbReference type="Proteomes" id="UP001519460">
    <property type="component" value="Unassembled WGS sequence"/>
</dbReference>
<sequence length="51" mass="5723">MSCCFHKASRAIQKPPCRREEQVRNPPSSDAVAGNVRLRTTVVKRALGMLR</sequence>
<name>A0ABD0LKV7_9CAEN</name>
<proteinExistence type="predicted"/>
<accession>A0ABD0LKV7</accession>
<organism evidence="1 2">
    <name type="scientific">Batillaria attramentaria</name>
    <dbReference type="NCBI Taxonomy" id="370345"/>
    <lineage>
        <taxon>Eukaryota</taxon>
        <taxon>Metazoa</taxon>
        <taxon>Spiralia</taxon>
        <taxon>Lophotrochozoa</taxon>
        <taxon>Mollusca</taxon>
        <taxon>Gastropoda</taxon>
        <taxon>Caenogastropoda</taxon>
        <taxon>Sorbeoconcha</taxon>
        <taxon>Cerithioidea</taxon>
        <taxon>Batillariidae</taxon>
        <taxon>Batillaria</taxon>
    </lineage>
</organism>
<protein>
    <submittedName>
        <fullName evidence="1">Uncharacterized protein</fullName>
    </submittedName>
</protein>
<reference evidence="1 2" key="1">
    <citation type="journal article" date="2023" name="Sci. Data">
        <title>Genome assembly of the Korean intertidal mud-creeper Batillaria attramentaria.</title>
        <authorList>
            <person name="Patra A.K."/>
            <person name="Ho P.T."/>
            <person name="Jun S."/>
            <person name="Lee S.J."/>
            <person name="Kim Y."/>
            <person name="Won Y.J."/>
        </authorList>
    </citation>
    <scope>NUCLEOTIDE SEQUENCE [LARGE SCALE GENOMIC DNA]</scope>
    <source>
        <strain evidence="1">Wonlab-2016</strain>
    </source>
</reference>